<dbReference type="EMBL" id="JAINUG010000224">
    <property type="protein sequence ID" value="KAJ8386638.1"/>
    <property type="molecule type" value="Genomic_DNA"/>
</dbReference>
<dbReference type="AlphaFoldDB" id="A0AAD7W7W4"/>
<evidence type="ECO:0000313" key="2">
    <source>
        <dbReference type="EMBL" id="KAJ8386638.1"/>
    </source>
</evidence>
<sequence length="118" mass="12727">MLSSTNPSLDSRRFIPALPLAATSAGGPGDPVHNKHTRRVPRALSSGARLGRDVNTPALNPDGYFTLSLLWWKVRRVYGSQNHDGGSALSRCLRRDADTRPAALMQSPPHSASPSETQ</sequence>
<comment type="caution">
    <text evidence="2">The sequence shown here is derived from an EMBL/GenBank/DDBJ whole genome shotgun (WGS) entry which is preliminary data.</text>
</comment>
<reference evidence="2" key="1">
    <citation type="journal article" date="2023" name="Science">
        <title>Genome structures resolve the early diversification of teleost fishes.</title>
        <authorList>
            <person name="Parey E."/>
            <person name="Louis A."/>
            <person name="Montfort J."/>
            <person name="Bouchez O."/>
            <person name="Roques C."/>
            <person name="Iampietro C."/>
            <person name="Lluch J."/>
            <person name="Castinel A."/>
            <person name="Donnadieu C."/>
            <person name="Desvignes T."/>
            <person name="Floi Bucao C."/>
            <person name="Jouanno E."/>
            <person name="Wen M."/>
            <person name="Mejri S."/>
            <person name="Dirks R."/>
            <person name="Jansen H."/>
            <person name="Henkel C."/>
            <person name="Chen W.J."/>
            <person name="Zahm M."/>
            <person name="Cabau C."/>
            <person name="Klopp C."/>
            <person name="Thompson A.W."/>
            <person name="Robinson-Rechavi M."/>
            <person name="Braasch I."/>
            <person name="Lecointre G."/>
            <person name="Bobe J."/>
            <person name="Postlethwait J.H."/>
            <person name="Berthelot C."/>
            <person name="Roest Crollius H."/>
            <person name="Guiguen Y."/>
        </authorList>
    </citation>
    <scope>NUCLEOTIDE SEQUENCE</scope>
    <source>
        <strain evidence="2">NC1722</strain>
    </source>
</reference>
<organism evidence="2 3">
    <name type="scientific">Aldrovandia affinis</name>
    <dbReference type="NCBI Taxonomy" id="143900"/>
    <lineage>
        <taxon>Eukaryota</taxon>
        <taxon>Metazoa</taxon>
        <taxon>Chordata</taxon>
        <taxon>Craniata</taxon>
        <taxon>Vertebrata</taxon>
        <taxon>Euteleostomi</taxon>
        <taxon>Actinopterygii</taxon>
        <taxon>Neopterygii</taxon>
        <taxon>Teleostei</taxon>
        <taxon>Notacanthiformes</taxon>
        <taxon>Halosauridae</taxon>
        <taxon>Aldrovandia</taxon>
    </lineage>
</organism>
<evidence type="ECO:0000256" key="1">
    <source>
        <dbReference type="SAM" id="MobiDB-lite"/>
    </source>
</evidence>
<keyword evidence="3" id="KW-1185">Reference proteome</keyword>
<feature type="region of interest" description="Disordered" evidence="1">
    <location>
        <begin position="20"/>
        <end position="57"/>
    </location>
</feature>
<evidence type="ECO:0000313" key="3">
    <source>
        <dbReference type="Proteomes" id="UP001221898"/>
    </source>
</evidence>
<accession>A0AAD7W7W4</accession>
<proteinExistence type="predicted"/>
<dbReference type="Proteomes" id="UP001221898">
    <property type="component" value="Unassembled WGS sequence"/>
</dbReference>
<feature type="region of interest" description="Disordered" evidence="1">
    <location>
        <begin position="80"/>
        <end position="118"/>
    </location>
</feature>
<name>A0AAD7W7W4_9TELE</name>
<feature type="compositionally biased region" description="Polar residues" evidence="1">
    <location>
        <begin position="108"/>
        <end position="118"/>
    </location>
</feature>
<gene>
    <name evidence="2" type="ORF">AAFF_G00167540</name>
</gene>
<protein>
    <submittedName>
        <fullName evidence="2">Uncharacterized protein</fullName>
    </submittedName>
</protein>